<dbReference type="GO" id="GO:0016740">
    <property type="term" value="F:transferase activity"/>
    <property type="evidence" value="ECO:0007669"/>
    <property type="project" value="UniProtKB-KW"/>
</dbReference>
<dbReference type="SUPFAM" id="SSF53448">
    <property type="entry name" value="Nucleotide-diphospho-sugar transferases"/>
    <property type="match status" value="1"/>
</dbReference>
<dbReference type="STRING" id="1147123.SAMN05443428_101171"/>
<proteinExistence type="predicted"/>
<dbReference type="EMBL" id="FUYH01000001">
    <property type="protein sequence ID" value="SKA76280.1"/>
    <property type="molecule type" value="Genomic_DNA"/>
</dbReference>
<name>A0A1T4WG64_9CLOT</name>
<evidence type="ECO:0000313" key="2">
    <source>
        <dbReference type="Proteomes" id="UP000190105"/>
    </source>
</evidence>
<sequence>MVNALILAGDKGTNGEPKALLKIKSMYMIEYVIKALRQSGAVSKIYVAGDDILKEKIGHLTDGFIKSSGSIMDNVRNSIKVIKDYDTPLLLCTSDIPMVSGEAVADFIKRCEEKKLDIGYPIIDKSLNDKKYPDVKRTYVKLKDGIYTGGNIVYMNPNVAENCTKKAELLIEYRKKPLKMGKVLGFTFLLRLALGILPISDVEKKICSMFQVKGAAIATSYPEIGNDVDKQADIDFVNKYIS</sequence>
<dbReference type="Proteomes" id="UP000190105">
    <property type="component" value="Unassembled WGS sequence"/>
</dbReference>
<dbReference type="OrthoDB" id="159246at2"/>
<dbReference type="InterPro" id="IPR029044">
    <property type="entry name" value="Nucleotide-diphossugar_trans"/>
</dbReference>
<dbReference type="RefSeq" id="WP_078695205.1">
    <property type="nucleotide sequence ID" value="NZ_FUYH01000001.1"/>
</dbReference>
<gene>
    <name evidence="1" type="ORF">SAMN05443428_101171</name>
</gene>
<organism evidence="1 2">
    <name type="scientific">Caloramator quimbayensis</name>
    <dbReference type="NCBI Taxonomy" id="1147123"/>
    <lineage>
        <taxon>Bacteria</taxon>
        <taxon>Bacillati</taxon>
        <taxon>Bacillota</taxon>
        <taxon>Clostridia</taxon>
        <taxon>Eubacteriales</taxon>
        <taxon>Clostridiaceae</taxon>
        <taxon>Caloramator</taxon>
    </lineage>
</organism>
<dbReference type="Pfam" id="PF02348">
    <property type="entry name" value="CTP_transf_3"/>
    <property type="match status" value="1"/>
</dbReference>
<evidence type="ECO:0000313" key="1">
    <source>
        <dbReference type="EMBL" id="SKA76280.1"/>
    </source>
</evidence>
<dbReference type="Gene3D" id="3.90.550.10">
    <property type="entry name" value="Spore Coat Polysaccharide Biosynthesis Protein SpsA, Chain A"/>
    <property type="match status" value="1"/>
</dbReference>
<accession>A0A1T4WG64</accession>
<dbReference type="InterPro" id="IPR003329">
    <property type="entry name" value="Cytidylyl_trans"/>
</dbReference>
<keyword evidence="2" id="KW-1185">Reference proteome</keyword>
<reference evidence="2" key="1">
    <citation type="submission" date="2017-02" db="EMBL/GenBank/DDBJ databases">
        <authorList>
            <person name="Varghese N."/>
            <person name="Submissions S."/>
        </authorList>
    </citation>
    <scope>NUCLEOTIDE SEQUENCE [LARGE SCALE GENOMIC DNA]</scope>
    <source>
        <strain evidence="2">USBA 833</strain>
    </source>
</reference>
<protein>
    <submittedName>
        <fullName evidence="1">MobA-like NTP transferase domain-containing protein</fullName>
    </submittedName>
</protein>
<dbReference type="AlphaFoldDB" id="A0A1T4WG64"/>
<keyword evidence="1" id="KW-0808">Transferase</keyword>